<keyword evidence="2" id="KW-1185">Reference proteome</keyword>
<reference evidence="1 2" key="1">
    <citation type="submission" date="2021-05" db="EMBL/GenBank/DDBJ databases">
        <title>Genome Assembly of Synthetic Allotetraploid Brassica napus Reveals Homoeologous Exchanges between Subgenomes.</title>
        <authorList>
            <person name="Davis J.T."/>
        </authorList>
    </citation>
    <scope>NUCLEOTIDE SEQUENCE [LARGE SCALE GENOMIC DNA]</scope>
    <source>
        <strain evidence="2">cv. Da-Ae</strain>
        <tissue evidence="1">Seedling</tissue>
    </source>
</reference>
<dbReference type="Proteomes" id="UP000824890">
    <property type="component" value="Unassembled WGS sequence"/>
</dbReference>
<sequence>MATHKQFYEGVPSTCRCGKRVVIFFAKTDENSYKRFYRCEIGLHRKQENHLLSGSMKFCLMRFEGPEKSLKKTVDEEVRKQKNSL</sequence>
<organism evidence="1 2">
    <name type="scientific">Brassica napus</name>
    <name type="common">Rape</name>
    <dbReference type="NCBI Taxonomy" id="3708"/>
    <lineage>
        <taxon>Eukaryota</taxon>
        <taxon>Viridiplantae</taxon>
        <taxon>Streptophyta</taxon>
        <taxon>Embryophyta</taxon>
        <taxon>Tracheophyta</taxon>
        <taxon>Spermatophyta</taxon>
        <taxon>Magnoliopsida</taxon>
        <taxon>eudicotyledons</taxon>
        <taxon>Gunneridae</taxon>
        <taxon>Pentapetalae</taxon>
        <taxon>rosids</taxon>
        <taxon>malvids</taxon>
        <taxon>Brassicales</taxon>
        <taxon>Brassicaceae</taxon>
        <taxon>Brassiceae</taxon>
        <taxon>Brassica</taxon>
    </lineage>
</organism>
<protein>
    <recommendedName>
        <fullName evidence="3">Zinc finger GRF-type domain-containing protein</fullName>
    </recommendedName>
</protein>
<evidence type="ECO:0000313" key="1">
    <source>
        <dbReference type="EMBL" id="KAH0885220.1"/>
    </source>
</evidence>
<evidence type="ECO:0008006" key="3">
    <source>
        <dbReference type="Google" id="ProtNLM"/>
    </source>
</evidence>
<proteinExistence type="predicted"/>
<dbReference type="EMBL" id="JAGKQM010000014">
    <property type="protein sequence ID" value="KAH0885220.1"/>
    <property type="molecule type" value="Genomic_DNA"/>
</dbReference>
<comment type="caution">
    <text evidence="1">The sequence shown here is derived from an EMBL/GenBank/DDBJ whole genome shotgun (WGS) entry which is preliminary data.</text>
</comment>
<name>A0ABQ7ZZC6_BRANA</name>
<accession>A0ABQ7ZZC6</accession>
<evidence type="ECO:0000313" key="2">
    <source>
        <dbReference type="Proteomes" id="UP000824890"/>
    </source>
</evidence>
<feature type="non-terminal residue" evidence="1">
    <location>
        <position position="85"/>
    </location>
</feature>
<gene>
    <name evidence="1" type="ORF">HID58_061316</name>
</gene>